<evidence type="ECO:0000256" key="2">
    <source>
        <dbReference type="ARBA" id="ARBA00022450"/>
    </source>
</evidence>
<dbReference type="Pfam" id="PF00550">
    <property type="entry name" value="PP-binding"/>
    <property type="match status" value="2"/>
</dbReference>
<keyword evidence="6" id="KW-0677">Repeat</keyword>
<dbReference type="InterPro" id="IPR025110">
    <property type="entry name" value="AMP-bd_C"/>
</dbReference>
<dbReference type="FunFam" id="3.40.50.980:FF:000001">
    <property type="entry name" value="Non-ribosomal peptide synthetase"/>
    <property type="match status" value="2"/>
</dbReference>
<dbReference type="InterPro" id="IPR036736">
    <property type="entry name" value="ACP-like_sf"/>
</dbReference>
<organism evidence="8 9">
    <name type="scientific">Nocardiopsis ansamitocini</name>
    <dbReference type="NCBI Taxonomy" id="1670832"/>
    <lineage>
        <taxon>Bacteria</taxon>
        <taxon>Bacillati</taxon>
        <taxon>Actinomycetota</taxon>
        <taxon>Actinomycetes</taxon>
        <taxon>Streptosporangiales</taxon>
        <taxon>Nocardiopsidaceae</taxon>
        <taxon>Nocardiopsis</taxon>
    </lineage>
</organism>
<dbReference type="InterPro" id="IPR023213">
    <property type="entry name" value="CAT-like_dom_sf"/>
</dbReference>
<dbReference type="Gene3D" id="1.10.1200.10">
    <property type="entry name" value="ACP-like"/>
    <property type="match status" value="2"/>
</dbReference>
<feature type="domain" description="Carrier" evidence="7">
    <location>
        <begin position="2421"/>
        <end position="2498"/>
    </location>
</feature>
<evidence type="ECO:0000256" key="3">
    <source>
        <dbReference type="ARBA" id="ARBA00022553"/>
    </source>
</evidence>
<keyword evidence="3" id="KW-0597">Phosphoprotein</keyword>
<evidence type="ECO:0000313" key="8">
    <source>
        <dbReference type="EMBL" id="GLU49887.1"/>
    </source>
</evidence>
<dbReference type="SUPFAM" id="SSF51735">
    <property type="entry name" value="NAD(P)-binding Rossmann-fold domains"/>
    <property type="match status" value="1"/>
</dbReference>
<dbReference type="SUPFAM" id="SSF52777">
    <property type="entry name" value="CoA-dependent acyltransferases"/>
    <property type="match status" value="4"/>
</dbReference>
<dbReference type="SUPFAM" id="SSF53335">
    <property type="entry name" value="S-adenosyl-L-methionine-dependent methyltransferases"/>
    <property type="match status" value="1"/>
</dbReference>
<dbReference type="PROSITE" id="PS50075">
    <property type="entry name" value="CARRIER"/>
    <property type="match status" value="2"/>
</dbReference>
<dbReference type="EMBL" id="BSQG01000010">
    <property type="protein sequence ID" value="GLU49887.1"/>
    <property type="molecule type" value="Genomic_DNA"/>
</dbReference>
<dbReference type="PROSITE" id="PS00455">
    <property type="entry name" value="AMP_BINDING"/>
    <property type="match status" value="2"/>
</dbReference>
<dbReference type="GO" id="GO:0016874">
    <property type="term" value="F:ligase activity"/>
    <property type="evidence" value="ECO:0007669"/>
    <property type="project" value="UniProtKB-KW"/>
</dbReference>
<dbReference type="InterPro" id="IPR010080">
    <property type="entry name" value="Thioester_reductase-like_dom"/>
</dbReference>
<dbReference type="FunFam" id="3.40.50.12780:FF:000012">
    <property type="entry name" value="Non-ribosomal peptide synthetase"/>
    <property type="match status" value="2"/>
</dbReference>
<dbReference type="NCBIfam" id="TIGR01733">
    <property type="entry name" value="AA-adenyl-dom"/>
    <property type="match status" value="2"/>
</dbReference>
<dbReference type="Gene3D" id="3.40.50.150">
    <property type="entry name" value="Vaccinia Virus protein VP39"/>
    <property type="match status" value="1"/>
</dbReference>
<name>A0A9W6PA94_9ACTN</name>
<dbReference type="InterPro" id="IPR001242">
    <property type="entry name" value="Condensation_dom"/>
</dbReference>
<dbReference type="InterPro" id="IPR020806">
    <property type="entry name" value="PKS_PP-bd"/>
</dbReference>
<keyword evidence="9" id="KW-1185">Reference proteome</keyword>
<reference evidence="8" key="1">
    <citation type="submission" date="2023-02" db="EMBL/GenBank/DDBJ databases">
        <title>Nocardiopsis ansamitocini NBRC 112285.</title>
        <authorList>
            <person name="Ichikawa N."/>
            <person name="Sato H."/>
            <person name="Tonouchi N."/>
        </authorList>
    </citation>
    <scope>NUCLEOTIDE SEQUENCE</scope>
    <source>
        <strain evidence="8">NBRC 112285</strain>
    </source>
</reference>
<dbReference type="InterPro" id="IPR036291">
    <property type="entry name" value="NAD(P)-bd_dom_sf"/>
</dbReference>
<dbReference type="Gene3D" id="3.30.300.30">
    <property type="match status" value="3"/>
</dbReference>
<sequence>MFGPLSPRFSLSPYQAASVASATRPHQGRPAQAVSECVTISGPLDRALFADAFRRVAAETDVLRLRFTADQGTLQQHLDAVSVAPAREIDFSATRHPEAAAEAWLKRECARTAAPTTGSPLYRHALVITGPERFLWVQSAHPLLLDLRGMALLRSRVAAVYTALQAGHPVPESRFFALPDVLRAEHTLRAGEKFAADRTYWLNRYAQRDPLFAPAQACAHTVVGYGRPLPDRLREIVRTFCADHGVEPVDTVLAAAALYTRRLGTSDDVTVGLVASGTERSAAHRTPGAFSTRLPLPLAVPPHTSLADLVHAAATERTIAQRHSRYGTIDLHNDLQDNEVGPPPSPLLTVDTVEPRIRFGTHEGIVRVLNPGSVEGLSLLLDEGLHLYADADHYSTDLLAAQHRRLLSLLHRVVTEPQQSAAGVDLLSPQERHTVLTAPNTTDQPLPGLPLPLLFQQRVKQTPTAIAVACGTHHLTYTELDARANQFAHRLIERGCRRGSTVGIALPRSTALIIATLGVLKAGAAYVPLDARQPDSRLRLVLAETGARIVVTAAHGAPSDAITERDVLVMEDVWSKADPGAPLVESEPDDLAYVIYTSGSTGRPKGIGVTHQAVAALAADRRWDNGAHERVLLHSPYSFDASTYEIWVPLLGGGRVVIAPTGELDVATLRRTIVEGGVTGAFVTSALFGVISDELPGCFSGMREVWTGGEQGSTAAFQRVLDHCPDLTLVHVYGPTESTTFATCHAIADRRAADPVPIGRPMDNTRCRVLDDHLCPVPPGVPGELYLGGSGLARGYLNAPALTAERFVPDPYGPSGTRMYRTGDVVRWTPAGELEFVRRADDQVKIRGFRIEPGEVEAVLRDHPGVAQAAVVVREDRPGERELAGYVVAADTTRDADGDAAGNQITEWQGIYDRLYAPAAAPDGRAALGTDFSGWNSSYDGLPVPVEHMREWRDATIDRIRALRPRRVLEIGVGTGLLLSRLAPGCDAYWGTDFSRPAIDALRLHVAADPGLADRVQLRVRTADDVSELPKGYFDTVVINSVTQYFPNGDYLTDVLRRAAALLVPGGVVFVGDVRDLRLSRLFHTEATLRRAAPGTGPEAVRAALERNAAAEQELLVAPDYFAALAHAVPHVTGADVRIKRGLFRNEMSQYRYDAVLHTAPVPNAPEEMPAPVDLSWGVDVTDADTLATLLSTRRLPHVRLLGVPNARVVPAMLAWRALHEDNDADLARRLLDAPAEAPEPEELDAVARRTGYEAVVTWTANAPDGSLDVHFFDGATTRPVAPTGLYRAPGTDCADLALHTSSPHVSRQAGALLARVRAHLDLRLPDHMVPRHVMVLERLPLTRNGKLDRAALPAPRVGTVTAGRAARTPLEERLCGLYSEVLGVAPVTIDDDFFALGGHSLSATRLASRVRSTLGVELSVRAVFEAPRVVELVDRLGRGGAGPVTRPPLCARPRPARIPLSHAQTRLWFLHQLEGPSPTYNVPIRIRLAGHLNRRALREALADVVGRHESLRTVVGDHDGVPHQVVLADARPEFTLTRTTPERLATQAYVAGRRGFALDSEIPIRATLFRLAKDEHVLLVVVHHIACDGWSLAPLWRDLAAAYTARSAGRAPAWEPLPVHYTDYTLWQHDLLGQGPDSLAAGQLDYWRQTLSGLPERLELPTDRPHPVVARHRGDTVHFTVPEQLHRALSTLANEHGVSLFMVVHAAVAALLTRLGCGTDIPIGSPIAGRTDDALDDLIGFFVNTLVLRTDTSGDPRFCDLLSRVRDIDLAAHAHQDLPFERLVEELRPARSLSHHPLFQVMLALQNAPATQFNPPGVAAEVDLMGVGTCRFDLVFSLTEHIGADRSPRGLTGVAEFGTDVFDRATIEALVQRLIRMLTRAAADPDLRLSALDALDAEERHRTLVTWNATARDIPRVPYPELFERQAARTPDAPALVHGDTTLSYRELNARANRLARALIGRGAGPERYVAIALPRGAELVVAILAVVKSGAGYLPIDPDHPAERVALMLADLEPVLVLGTDRSITALPGTAPSTTLEAIEAEATGLADTDVTDSHRHIALRPGHPAYVIYTSGSTGRPKGVVVSHSGLPGVVAAQRERFGVAEGARVLQFAPVGFDGAVWEIFGTLATGAALVTASADQITPGPALAALAARHRITHATLPPAVLAVMAPTDLAGVSSLISSGEALSRRLAAAWARGRRFFNGYGPTETTVCATLSEPLSEDGDAPPPIGRPTVDARCYVLDKGLTPLPAGSAGELYVSGPGLARGYVGRPDLTATRFVAAPFGEPGERMYRTGDLARWTRSGELEFVGRADEQVKIRGFRVEPREVAAVLERHPGVAQATVIAREDRPGDRRLVGYVVPATVPVDAAELRRYTTGLLPAYLVPAAIVPLGSLPVLPSGKVDRAALPAPQYGATVADRSSHPGTERTLRTLFSDVLGLPLSRVGVDAGFFDLGGHSLLVPRLLSGIRDRLGADLTVRRLFELQTVAALGREIEETVAPRPQESYSAGAVDLVAESALDPDIGLPVGQDVDLARSTSPAHVLLTGATGFLGAALLRTLLEHTRATVHCLVRAGDEAGGLERIRRNVLGYGPWSDPAMAARVVAVPGDLTRPLLGLSPERFDELADLVDAVYHNGAQVSAVEPYARLRDTNVLGTHEIIRLAARSRAVPVHFVSTAAVAVSQGGNPAVLREGHRAPARSVIPSGYVASKWVGEGLLEAASRRGLPVTVHRPGRISGHSVSGAGGTDDTLWHLVRAMLVLGAAPQSTCAPTATVDLVPVDDVARMMVHLSTRRESIGLTHHLTCPHPIRFTDLTDALRRVGHDLVVLPDPEWTTLLLRRASEPAAGTGLEAAALLSDVLPSLVELGALRFDQSNTTAGLDGTGLGFPAVDTDLLTRYIEYFTRSGFFPRPYGPTVAPCHDRKA</sequence>
<dbReference type="CDD" id="cd05235">
    <property type="entry name" value="SDR_e1"/>
    <property type="match status" value="1"/>
</dbReference>
<dbReference type="FunFam" id="1.10.1200.10:FF:000005">
    <property type="entry name" value="Nonribosomal peptide synthetase 1"/>
    <property type="match status" value="1"/>
</dbReference>
<gene>
    <name evidence="8" type="ORF">Nans01_42380</name>
</gene>
<dbReference type="InterPro" id="IPR000873">
    <property type="entry name" value="AMP-dep_synth/lig_dom"/>
</dbReference>
<feature type="domain" description="Carrier" evidence="7">
    <location>
        <begin position="1366"/>
        <end position="1441"/>
    </location>
</feature>
<keyword evidence="2" id="KW-0596">Phosphopantetheine</keyword>
<dbReference type="InterPro" id="IPR013217">
    <property type="entry name" value="Methyltransf_12"/>
</dbReference>
<dbReference type="InterPro" id="IPR006162">
    <property type="entry name" value="Ppantetheine_attach_site"/>
</dbReference>
<dbReference type="InterPro" id="IPR045851">
    <property type="entry name" value="AMP-bd_C_sf"/>
</dbReference>
<dbReference type="Pfam" id="PF00668">
    <property type="entry name" value="Condensation"/>
    <property type="match status" value="2"/>
</dbReference>
<dbReference type="GO" id="GO:0043041">
    <property type="term" value="P:amino acid activation for nonribosomal peptide biosynthetic process"/>
    <property type="evidence" value="ECO:0007669"/>
    <property type="project" value="TreeGrafter"/>
</dbReference>
<dbReference type="Gene3D" id="2.30.38.10">
    <property type="entry name" value="Luciferase, Domain 3"/>
    <property type="match status" value="2"/>
</dbReference>
<dbReference type="PANTHER" id="PTHR45527">
    <property type="entry name" value="NONRIBOSOMAL PEPTIDE SYNTHETASE"/>
    <property type="match status" value="1"/>
</dbReference>
<dbReference type="InterPro" id="IPR010071">
    <property type="entry name" value="AA_adenyl_dom"/>
</dbReference>
<protein>
    <recommendedName>
        <fullName evidence="7">Carrier domain-containing protein</fullName>
    </recommendedName>
</protein>
<dbReference type="Pfam" id="PF07993">
    <property type="entry name" value="NAD_binding_4"/>
    <property type="match status" value="1"/>
</dbReference>
<dbReference type="InterPro" id="IPR020845">
    <property type="entry name" value="AMP-binding_CS"/>
</dbReference>
<comment type="caution">
    <text evidence="8">The sequence shown here is derived from an EMBL/GenBank/DDBJ whole genome shotgun (WGS) entry which is preliminary data.</text>
</comment>
<dbReference type="SUPFAM" id="SSF56801">
    <property type="entry name" value="Acetyl-CoA synthetase-like"/>
    <property type="match status" value="2"/>
</dbReference>
<dbReference type="CDD" id="cd02440">
    <property type="entry name" value="AdoMet_MTases"/>
    <property type="match status" value="1"/>
</dbReference>
<dbReference type="InterPro" id="IPR009081">
    <property type="entry name" value="PP-bd_ACP"/>
</dbReference>
<dbReference type="FunFam" id="2.30.38.10:FF:000001">
    <property type="entry name" value="Non-ribosomal peptide synthetase PvdI"/>
    <property type="match status" value="2"/>
</dbReference>
<dbReference type="SUPFAM" id="SSF47336">
    <property type="entry name" value="ACP-like"/>
    <property type="match status" value="2"/>
</dbReference>
<dbReference type="GO" id="GO:0009403">
    <property type="term" value="P:toxin biosynthetic process"/>
    <property type="evidence" value="ECO:0007669"/>
    <property type="project" value="UniProtKB-ARBA"/>
</dbReference>
<dbReference type="GO" id="GO:0031177">
    <property type="term" value="F:phosphopantetheine binding"/>
    <property type="evidence" value="ECO:0007669"/>
    <property type="project" value="InterPro"/>
</dbReference>
<dbReference type="Gene3D" id="3.30.559.30">
    <property type="entry name" value="Nonribosomal peptide synthetase, condensation domain"/>
    <property type="match status" value="2"/>
</dbReference>
<evidence type="ECO:0000256" key="5">
    <source>
        <dbReference type="ARBA" id="ARBA00022679"/>
    </source>
</evidence>
<dbReference type="Gene3D" id="3.40.50.980">
    <property type="match status" value="4"/>
</dbReference>
<keyword evidence="4" id="KW-0436">Ligase</keyword>
<dbReference type="GO" id="GO:0005829">
    <property type="term" value="C:cytosol"/>
    <property type="evidence" value="ECO:0007669"/>
    <property type="project" value="TreeGrafter"/>
</dbReference>
<dbReference type="InterPro" id="IPR029063">
    <property type="entry name" value="SAM-dependent_MTases_sf"/>
</dbReference>
<dbReference type="GO" id="GO:0008610">
    <property type="term" value="P:lipid biosynthetic process"/>
    <property type="evidence" value="ECO:0007669"/>
    <property type="project" value="UniProtKB-ARBA"/>
</dbReference>
<dbReference type="Pfam" id="PF00501">
    <property type="entry name" value="AMP-binding"/>
    <property type="match status" value="2"/>
</dbReference>
<dbReference type="PROSITE" id="PS00012">
    <property type="entry name" value="PHOSPHOPANTETHEINE"/>
    <property type="match status" value="1"/>
</dbReference>
<comment type="cofactor">
    <cofactor evidence="1">
        <name>pantetheine 4'-phosphate</name>
        <dbReference type="ChEBI" id="CHEBI:47942"/>
    </cofactor>
</comment>
<accession>A0A9W6PA94</accession>
<dbReference type="Pfam" id="PF13193">
    <property type="entry name" value="AMP-binding_C"/>
    <property type="match status" value="1"/>
</dbReference>
<dbReference type="CDD" id="cd19540">
    <property type="entry name" value="LCL_NRPS-like"/>
    <property type="match status" value="1"/>
</dbReference>
<evidence type="ECO:0000256" key="4">
    <source>
        <dbReference type="ARBA" id="ARBA00022598"/>
    </source>
</evidence>
<dbReference type="NCBIfam" id="TIGR01746">
    <property type="entry name" value="Thioester-redct"/>
    <property type="match status" value="1"/>
</dbReference>
<dbReference type="Proteomes" id="UP001165092">
    <property type="component" value="Unassembled WGS sequence"/>
</dbReference>
<proteinExistence type="predicted"/>
<keyword evidence="5" id="KW-0808">Transferase</keyword>
<evidence type="ECO:0000313" key="9">
    <source>
        <dbReference type="Proteomes" id="UP001165092"/>
    </source>
</evidence>
<evidence type="ECO:0000256" key="1">
    <source>
        <dbReference type="ARBA" id="ARBA00001957"/>
    </source>
</evidence>
<dbReference type="Gene3D" id="3.30.559.10">
    <property type="entry name" value="Chloramphenicol acetyltransferase-like domain"/>
    <property type="match status" value="2"/>
</dbReference>
<dbReference type="Pfam" id="PF08242">
    <property type="entry name" value="Methyltransf_12"/>
    <property type="match status" value="1"/>
</dbReference>
<dbReference type="InterPro" id="IPR013120">
    <property type="entry name" value="FAR_NAD-bd"/>
</dbReference>
<dbReference type="PANTHER" id="PTHR45527:SF1">
    <property type="entry name" value="FATTY ACID SYNTHASE"/>
    <property type="match status" value="1"/>
</dbReference>
<evidence type="ECO:0000256" key="6">
    <source>
        <dbReference type="ARBA" id="ARBA00022737"/>
    </source>
</evidence>
<dbReference type="Gene3D" id="3.40.50.720">
    <property type="entry name" value="NAD(P)-binding Rossmann-like Domain"/>
    <property type="match status" value="1"/>
</dbReference>
<dbReference type="GO" id="GO:0016740">
    <property type="term" value="F:transferase activity"/>
    <property type="evidence" value="ECO:0007669"/>
    <property type="project" value="UniProtKB-KW"/>
</dbReference>
<evidence type="ECO:0000259" key="7">
    <source>
        <dbReference type="PROSITE" id="PS50075"/>
    </source>
</evidence>
<dbReference type="SMART" id="SM00823">
    <property type="entry name" value="PKS_PP"/>
    <property type="match status" value="2"/>
</dbReference>
<dbReference type="CDD" id="cd12117">
    <property type="entry name" value="A_NRPS_Srf_like"/>
    <property type="match status" value="1"/>
</dbReference>